<comment type="catalytic activity">
    <reaction evidence="11">
        <text>L-seryl-[protein] + ATP = O-phospho-L-seryl-[protein] + ADP + H(+)</text>
        <dbReference type="Rhea" id="RHEA:17989"/>
        <dbReference type="Rhea" id="RHEA-COMP:9863"/>
        <dbReference type="Rhea" id="RHEA-COMP:11604"/>
        <dbReference type="ChEBI" id="CHEBI:15378"/>
        <dbReference type="ChEBI" id="CHEBI:29999"/>
        <dbReference type="ChEBI" id="CHEBI:30616"/>
        <dbReference type="ChEBI" id="CHEBI:83421"/>
        <dbReference type="ChEBI" id="CHEBI:456216"/>
        <dbReference type="EC" id="2.7.11.1"/>
    </reaction>
</comment>
<dbReference type="AlphaFoldDB" id="A0A9W6T1X8"/>
<feature type="compositionally biased region" description="Polar residues" evidence="12">
    <location>
        <begin position="56"/>
        <end position="77"/>
    </location>
</feature>
<dbReference type="Gene3D" id="3.30.200.20">
    <property type="entry name" value="Phosphorylase Kinase, domain 1"/>
    <property type="match status" value="1"/>
</dbReference>
<evidence type="ECO:0000256" key="6">
    <source>
        <dbReference type="ARBA" id="ARBA00022741"/>
    </source>
</evidence>
<proteinExistence type="inferred from homology"/>
<dbReference type="SUPFAM" id="SSF56112">
    <property type="entry name" value="Protein kinase-like (PK-like)"/>
    <property type="match status" value="1"/>
</dbReference>
<protein>
    <recommendedName>
        <fullName evidence="2">non-specific serine/threonine protein kinase</fullName>
        <ecNumber evidence="2">2.7.11.1</ecNumber>
    </recommendedName>
</protein>
<dbReference type="EC" id="2.7.11.1" evidence="2"/>
<keyword evidence="5" id="KW-0479">Metal-binding</keyword>
<feature type="compositionally biased region" description="Basic and acidic residues" evidence="12">
    <location>
        <begin position="1"/>
        <end position="12"/>
    </location>
</feature>
<evidence type="ECO:0000256" key="11">
    <source>
        <dbReference type="ARBA" id="ARBA00048679"/>
    </source>
</evidence>
<dbReference type="InterPro" id="IPR000687">
    <property type="entry name" value="RIO_kinase"/>
</dbReference>
<dbReference type="Pfam" id="PF01163">
    <property type="entry name" value="RIO1"/>
    <property type="match status" value="1"/>
</dbReference>
<keyword evidence="15" id="KW-1185">Reference proteome</keyword>
<dbReference type="GO" id="GO:0004674">
    <property type="term" value="F:protein serine/threonine kinase activity"/>
    <property type="evidence" value="ECO:0007669"/>
    <property type="project" value="UniProtKB-KW"/>
</dbReference>
<dbReference type="EMBL" id="BSXN01001540">
    <property type="protein sequence ID" value="GME73497.1"/>
    <property type="molecule type" value="Genomic_DNA"/>
</dbReference>
<evidence type="ECO:0000256" key="4">
    <source>
        <dbReference type="ARBA" id="ARBA00022679"/>
    </source>
</evidence>
<evidence type="ECO:0000256" key="3">
    <source>
        <dbReference type="ARBA" id="ARBA00022527"/>
    </source>
</evidence>
<keyword evidence="6" id="KW-0547">Nucleotide-binding</keyword>
<comment type="catalytic activity">
    <reaction evidence="10">
        <text>L-threonyl-[protein] + ATP = O-phospho-L-threonyl-[protein] + ADP + H(+)</text>
        <dbReference type="Rhea" id="RHEA:46608"/>
        <dbReference type="Rhea" id="RHEA-COMP:11060"/>
        <dbReference type="Rhea" id="RHEA-COMP:11605"/>
        <dbReference type="ChEBI" id="CHEBI:15378"/>
        <dbReference type="ChEBI" id="CHEBI:30013"/>
        <dbReference type="ChEBI" id="CHEBI:30616"/>
        <dbReference type="ChEBI" id="CHEBI:61977"/>
        <dbReference type="ChEBI" id="CHEBI:456216"/>
        <dbReference type="EC" id="2.7.11.1"/>
    </reaction>
</comment>
<keyword evidence="9" id="KW-0460">Magnesium</keyword>
<evidence type="ECO:0000256" key="8">
    <source>
        <dbReference type="ARBA" id="ARBA00022840"/>
    </source>
</evidence>
<accession>A0A9W6T1X8</accession>
<comment type="caution">
    <text evidence="14">The sequence shown here is derived from an EMBL/GenBank/DDBJ whole genome shotgun (WGS) entry which is preliminary data.</text>
</comment>
<dbReference type="InterPro" id="IPR011009">
    <property type="entry name" value="Kinase-like_dom_sf"/>
</dbReference>
<keyword evidence="7" id="KW-0418">Kinase</keyword>
<dbReference type="PANTHER" id="PTHR45723">
    <property type="entry name" value="SERINE/THREONINE-PROTEIN KINASE RIO1"/>
    <property type="match status" value="1"/>
</dbReference>
<keyword evidence="8" id="KW-0067">ATP-binding</keyword>
<feature type="compositionally biased region" description="Acidic residues" evidence="12">
    <location>
        <begin position="36"/>
        <end position="53"/>
    </location>
</feature>
<keyword evidence="4" id="KW-0808">Transferase</keyword>
<keyword evidence="3" id="KW-0723">Serine/threonine-protein kinase</keyword>
<reference evidence="14" key="1">
    <citation type="submission" date="2023-04" db="EMBL/GenBank/DDBJ databases">
        <title>Candida boidinii NBRC 10035.</title>
        <authorList>
            <person name="Ichikawa N."/>
            <person name="Sato H."/>
            <person name="Tonouchi N."/>
        </authorList>
    </citation>
    <scope>NUCLEOTIDE SEQUENCE</scope>
    <source>
        <strain evidence="14">NBRC 10035</strain>
    </source>
</reference>
<feature type="compositionally biased region" description="Low complexity" evidence="12">
    <location>
        <begin position="78"/>
        <end position="93"/>
    </location>
</feature>
<evidence type="ECO:0000256" key="10">
    <source>
        <dbReference type="ARBA" id="ARBA00047899"/>
    </source>
</evidence>
<evidence type="ECO:0000259" key="13">
    <source>
        <dbReference type="SMART" id="SM00090"/>
    </source>
</evidence>
<feature type="region of interest" description="Disordered" evidence="12">
    <location>
        <begin position="1"/>
        <end position="96"/>
    </location>
</feature>
<dbReference type="GO" id="GO:0046872">
    <property type="term" value="F:metal ion binding"/>
    <property type="evidence" value="ECO:0007669"/>
    <property type="project" value="UniProtKB-KW"/>
</dbReference>
<gene>
    <name evidence="14" type="ORF">Cboi02_000406700</name>
</gene>
<dbReference type="InterPro" id="IPR018934">
    <property type="entry name" value="RIO_dom"/>
</dbReference>
<evidence type="ECO:0000256" key="12">
    <source>
        <dbReference type="SAM" id="MobiDB-lite"/>
    </source>
</evidence>
<evidence type="ECO:0000256" key="5">
    <source>
        <dbReference type="ARBA" id="ARBA00022723"/>
    </source>
</evidence>
<comment type="similarity">
    <text evidence="1">Belongs to the protein kinase superfamily. RIO-type Ser/Thr kinase family.</text>
</comment>
<dbReference type="GO" id="GO:0005524">
    <property type="term" value="F:ATP binding"/>
    <property type="evidence" value="ECO:0007669"/>
    <property type="project" value="UniProtKB-KW"/>
</dbReference>
<dbReference type="InterPro" id="IPR051272">
    <property type="entry name" value="RIO-type_Ser/Thr_kinase"/>
</dbReference>
<name>A0A9W6T1X8_CANBO</name>
<feature type="compositionally biased region" description="Polar residues" evidence="12">
    <location>
        <begin position="18"/>
        <end position="31"/>
    </location>
</feature>
<dbReference type="SMART" id="SM00090">
    <property type="entry name" value="RIO"/>
    <property type="match status" value="1"/>
</dbReference>
<evidence type="ECO:0000256" key="1">
    <source>
        <dbReference type="ARBA" id="ARBA00009196"/>
    </source>
</evidence>
<dbReference type="Proteomes" id="UP001165120">
    <property type="component" value="Unassembled WGS sequence"/>
</dbReference>
<evidence type="ECO:0000313" key="14">
    <source>
        <dbReference type="EMBL" id="GME73497.1"/>
    </source>
</evidence>
<evidence type="ECO:0000256" key="2">
    <source>
        <dbReference type="ARBA" id="ARBA00012513"/>
    </source>
</evidence>
<sequence length="214" mass="24293">MTSDENIKESLTDKLGQISITNDQGNQSPDNHGTDEEYYSDYSDFDSEDEYDDNIINGSANMPISGTNETAKTGQNKNSESSPSQNVSQSINNKNTQILKEKTDLLDKYSTKMNLDQFSVKHRITRDKAERATVEQVLDPRTIGFLMKFFKNGTITKVNGCISTGKEANVYHAVNEETGKEFAIKIYKTSILVFKDRERYVDGEFRFRILNLLI</sequence>
<evidence type="ECO:0000256" key="7">
    <source>
        <dbReference type="ARBA" id="ARBA00022777"/>
    </source>
</evidence>
<evidence type="ECO:0000256" key="9">
    <source>
        <dbReference type="ARBA" id="ARBA00022842"/>
    </source>
</evidence>
<feature type="domain" description="RIO kinase" evidence="13">
    <location>
        <begin position="127"/>
        <end position="214"/>
    </location>
</feature>
<evidence type="ECO:0000313" key="15">
    <source>
        <dbReference type="Proteomes" id="UP001165120"/>
    </source>
</evidence>
<organism evidence="14 15">
    <name type="scientific">Candida boidinii</name>
    <name type="common">Yeast</name>
    <dbReference type="NCBI Taxonomy" id="5477"/>
    <lineage>
        <taxon>Eukaryota</taxon>
        <taxon>Fungi</taxon>
        <taxon>Dikarya</taxon>
        <taxon>Ascomycota</taxon>
        <taxon>Saccharomycotina</taxon>
        <taxon>Pichiomycetes</taxon>
        <taxon>Pichiales</taxon>
        <taxon>Pichiaceae</taxon>
        <taxon>Ogataea</taxon>
        <taxon>Ogataea/Candida clade</taxon>
    </lineage>
</organism>